<name>A0A085LXY5_9BILA</name>
<feature type="domain" description="ISXO2-like transposase" evidence="1">
    <location>
        <begin position="62"/>
        <end position="180"/>
    </location>
</feature>
<dbReference type="PANTHER" id="PTHR47163">
    <property type="entry name" value="DDE_TNP_IS1595 DOMAIN-CONTAINING PROTEIN"/>
    <property type="match status" value="1"/>
</dbReference>
<dbReference type="Proteomes" id="UP000030764">
    <property type="component" value="Unassembled WGS sequence"/>
</dbReference>
<dbReference type="PANTHER" id="PTHR47163:SF2">
    <property type="entry name" value="SI:DKEY-17M8.2"/>
    <property type="match status" value="1"/>
</dbReference>
<reference evidence="2 3" key="1">
    <citation type="journal article" date="2014" name="Nat. Genet.">
        <title>Genome and transcriptome of the porcine whipworm Trichuris suis.</title>
        <authorList>
            <person name="Jex A.R."/>
            <person name="Nejsum P."/>
            <person name="Schwarz E.M."/>
            <person name="Hu L."/>
            <person name="Young N.D."/>
            <person name="Hall R.S."/>
            <person name="Korhonen P.K."/>
            <person name="Liao S."/>
            <person name="Thamsborg S."/>
            <person name="Xia J."/>
            <person name="Xu P."/>
            <person name="Wang S."/>
            <person name="Scheerlinck J.P."/>
            <person name="Hofmann A."/>
            <person name="Sternberg P.W."/>
            <person name="Wang J."/>
            <person name="Gasser R.B."/>
        </authorList>
    </citation>
    <scope>NUCLEOTIDE SEQUENCE [LARGE SCALE GENOMIC DNA]</scope>
    <source>
        <strain evidence="2">DCEP-RM93M</strain>
    </source>
</reference>
<keyword evidence="3" id="KW-1185">Reference proteome</keyword>
<proteinExistence type="predicted"/>
<dbReference type="InterPro" id="IPR024445">
    <property type="entry name" value="Tnp_ISXO2-like"/>
</dbReference>
<organism evidence="2 3">
    <name type="scientific">Trichuris suis</name>
    <name type="common">pig whipworm</name>
    <dbReference type="NCBI Taxonomy" id="68888"/>
    <lineage>
        <taxon>Eukaryota</taxon>
        <taxon>Metazoa</taxon>
        <taxon>Ecdysozoa</taxon>
        <taxon>Nematoda</taxon>
        <taxon>Enoplea</taxon>
        <taxon>Dorylaimia</taxon>
        <taxon>Trichinellida</taxon>
        <taxon>Trichuridae</taxon>
        <taxon>Trichuris</taxon>
    </lineage>
</organism>
<dbReference type="EMBL" id="KL363263">
    <property type="protein sequence ID" value="KFD49831.1"/>
    <property type="molecule type" value="Genomic_DNA"/>
</dbReference>
<gene>
    <name evidence="2" type="ORF">M513_09298</name>
</gene>
<dbReference type="Pfam" id="PF12762">
    <property type="entry name" value="DDE_Tnp_IS1595"/>
    <property type="match status" value="1"/>
</dbReference>
<evidence type="ECO:0000313" key="3">
    <source>
        <dbReference type="Proteomes" id="UP000030764"/>
    </source>
</evidence>
<accession>A0A085LXY5</accession>
<sequence length="210" mass="24659">MTLSGESSGHPPRWRCHKAEYRTDVPLRRGTIFEELDKKCAVAWRKRLRDVAAESVLSHPRVIGGPGQIVEVDATLFSKKKSHRGNRSSRTLIPLIRQYIRPGTTVISDCWRGCRGLSLEDYTHLRVNHSINFLHPDQPEVHTQSVESLRAQVKRRNKARCRTRRSELDSYFWEFMWRRRVRSNEDPFDKMLGDIATYWAPIWPPFCIYL</sequence>
<dbReference type="AlphaFoldDB" id="A0A085LXY5"/>
<protein>
    <recommendedName>
        <fullName evidence="1">ISXO2-like transposase domain-containing protein</fullName>
    </recommendedName>
</protein>
<dbReference type="InterPro" id="IPR053164">
    <property type="entry name" value="IS1016-like_transposase"/>
</dbReference>
<dbReference type="SMART" id="SM01126">
    <property type="entry name" value="DDE_Tnp_IS1595"/>
    <property type="match status" value="1"/>
</dbReference>
<evidence type="ECO:0000259" key="1">
    <source>
        <dbReference type="SMART" id="SM01126"/>
    </source>
</evidence>
<evidence type="ECO:0000313" key="2">
    <source>
        <dbReference type="EMBL" id="KFD49831.1"/>
    </source>
</evidence>